<keyword evidence="13" id="KW-1185">Reference proteome</keyword>
<feature type="active site" evidence="8">
    <location>
        <position position="247"/>
    </location>
</feature>
<dbReference type="Gene3D" id="3.90.650.10">
    <property type="entry name" value="PurM-like C-terminal domain"/>
    <property type="match status" value="2"/>
</dbReference>
<sequence>MANRIEIALKDGVRDARGERVAGEIAHFLHLPVAAVRTIDVFTVDAPLSRAELEQAASGPLCDPVIQTWSIDAPQGHDFDFAVEVGLRPGVTDNIGRTAREAIEYLTGRPFAAGEAVYTAVQYLISGPLTSADIERIATGLLCNTLIQRFTILSAADFGTNGGFPATLPKVSGETKAEVREIDLNVSDEELMRISKDGVLALTLEEMRIIRDHYRDPQLLAERRTVGLSDRPTDVELECLAQTWSEHCKHKIFAGTVQYEDENGTKQEIKSLFKSFIQRTTKDVREKLGDKDFCLSVFKDNAGVIRFNDQQSLVFKVETHNSPSALDPYGGALTGIVGVNRDPFGTGKGARLIFNTDVFCFADPFYAKPLPSRLLHPRRIYEGVVEGVEHGGNKSGIPTVNGSLVFDERFAGKPLVFCGTAGMMPAEIGGEPSFEKSIKPGDLIVMTGGRIGKDGIHGATFSSEELNENSPVSAVQIGDPITQKRMFDFLIRARDKGLYRFITDNGAGGLSSSIGEMAGECNGCRMDLAKAPLKYPGLAPWEILISEAQERMSLAVPPEKLDEFLAMAKRFGCEATVLGEFTDSGTFHILYNDRTVAYLPMSFMHEGLPPMQLPAKWLPPRHEEPTIEMKGDYTADLSALLGSLNICSKESVVRRYDHEVQGGSIVKPFTGIANDGPSDAAVVRPILDSWEGVVVAHGICPRYSDIDTYHMTANAVDEGLRNYVATGGSLELVAGLDNFCWCDPVLSEKTPDGAYKMAQLVRSNQALYDICLAYSLPLISGKDSMKNDFYDGTTKISIPPTLLFSVIGKIEDVRKAVTMDVKRPGDLVYLLGKSANELGGSEYLALKGATGNRVPVVNPVKAYQRYQAYHRAVMEGTVASCHDLSDGGLAVAAAESAFAGGCGLRLDLSKVLWKGDAAEKSDVALLFGESASRHLVTVRPEKRDAFEAFMSGNCFAAIGEVTQEPTLTITGLSGSTVVKAGLTELKEAWQRPLRDL</sequence>
<dbReference type="PANTHER" id="PTHR43555">
    <property type="entry name" value="PHOSPHORIBOSYLFORMYLGLYCINAMIDINE SYNTHASE SUBUNIT PURL"/>
    <property type="match status" value="1"/>
</dbReference>
<dbReference type="GO" id="GO:0006189">
    <property type="term" value="P:'de novo' IMP biosynthetic process"/>
    <property type="evidence" value="ECO:0007669"/>
    <property type="project" value="UniProtKB-UniRule"/>
</dbReference>
<feature type="binding site" evidence="8">
    <location>
        <position position="781"/>
    </location>
    <ligand>
        <name>ATP</name>
        <dbReference type="ChEBI" id="CHEBI:30616"/>
    </ligand>
</feature>
<dbReference type="OrthoDB" id="9804441at2"/>
<feature type="binding site" evidence="8">
    <location>
        <position position="341"/>
    </location>
    <ligand>
        <name>substrate</name>
    </ligand>
</feature>
<dbReference type="Pfam" id="PF02769">
    <property type="entry name" value="AIRS_C"/>
    <property type="match status" value="2"/>
</dbReference>
<dbReference type="CDD" id="cd02204">
    <property type="entry name" value="PurL_repeat2"/>
    <property type="match status" value="1"/>
</dbReference>
<dbReference type="RefSeq" id="WP_145025556.1">
    <property type="nucleotide sequence ID" value="NZ_VLLN01000035.1"/>
</dbReference>
<dbReference type="InterPro" id="IPR003850">
    <property type="entry name" value="PurS"/>
</dbReference>
<evidence type="ECO:0000259" key="10">
    <source>
        <dbReference type="Pfam" id="PF02769"/>
    </source>
</evidence>
<evidence type="ECO:0000256" key="4">
    <source>
        <dbReference type="ARBA" id="ARBA00022741"/>
    </source>
</evidence>
<evidence type="ECO:0000259" key="11">
    <source>
        <dbReference type="Pfam" id="PF18072"/>
    </source>
</evidence>
<comment type="similarity">
    <text evidence="8">Belongs to the FGAMS family.</text>
</comment>
<dbReference type="InterPro" id="IPR036921">
    <property type="entry name" value="PurM-like_N_sf"/>
</dbReference>
<dbReference type="SUPFAM" id="SSF55326">
    <property type="entry name" value="PurM N-terminal domain-like"/>
    <property type="match status" value="2"/>
</dbReference>
<comment type="subunit">
    <text evidence="8">Monomer. Part of the FGAM synthase complex composed of 1 PurL, 1 PurQ and 2 PurS subunits.</text>
</comment>
<evidence type="ECO:0000256" key="1">
    <source>
        <dbReference type="ARBA" id="ARBA00022490"/>
    </source>
</evidence>
<dbReference type="Proteomes" id="UP000319449">
    <property type="component" value="Unassembled WGS sequence"/>
</dbReference>
<dbReference type="EMBL" id="VLLN01000035">
    <property type="protein sequence ID" value="TWJ13783.1"/>
    <property type="molecule type" value="Genomic_DNA"/>
</dbReference>
<dbReference type="SUPFAM" id="SSF82697">
    <property type="entry name" value="PurS-like"/>
    <property type="match status" value="1"/>
</dbReference>
<dbReference type="GO" id="GO:0004642">
    <property type="term" value="F:phosphoribosylformylglycinamidine synthase activity"/>
    <property type="evidence" value="ECO:0007669"/>
    <property type="project" value="UniProtKB-UniRule"/>
</dbReference>
<keyword evidence="1 8" id="KW-0963">Cytoplasm</keyword>
<keyword evidence="6 8" id="KW-0067">ATP-binding</keyword>
<comment type="pathway">
    <text evidence="8">Purine metabolism; IMP biosynthesis via de novo pathway; 5-amino-1-(5-phospho-D-ribosyl)imidazole from N(2)-formyl-N(1)-(5-phospho-D-ribosyl)glycinamide: step 1/2.</text>
</comment>
<dbReference type="InterPro" id="IPR036604">
    <property type="entry name" value="PurS-like_sf"/>
</dbReference>
<evidence type="ECO:0000256" key="8">
    <source>
        <dbReference type="HAMAP-Rule" id="MF_00420"/>
    </source>
</evidence>
<dbReference type="UniPathway" id="UPA00074">
    <property type="reaction ID" value="UER00128"/>
</dbReference>
<evidence type="ECO:0000259" key="9">
    <source>
        <dbReference type="Pfam" id="PF00586"/>
    </source>
</evidence>
<feature type="domain" description="PurM-like C-terminal" evidence="10">
    <location>
        <begin position="439"/>
        <end position="587"/>
    </location>
</feature>
<feature type="binding site" evidence="8">
    <location>
        <position position="476"/>
    </location>
    <ligand>
        <name>substrate</name>
    </ligand>
</feature>
<feature type="binding site" evidence="8">
    <location>
        <position position="318"/>
    </location>
    <ligand>
        <name>Mg(2+)</name>
        <dbReference type="ChEBI" id="CHEBI:18420"/>
        <label>1</label>
    </ligand>
</feature>
<dbReference type="InterPro" id="IPR016188">
    <property type="entry name" value="PurM-like_N"/>
</dbReference>
<keyword evidence="5 8" id="KW-0658">Purine biosynthesis</keyword>
<feature type="domain" description="PurM-like C-terminal" evidence="10">
    <location>
        <begin position="823"/>
        <end position="969"/>
    </location>
</feature>
<dbReference type="Pfam" id="PF02700">
    <property type="entry name" value="PurS"/>
    <property type="match status" value="1"/>
</dbReference>
<feature type="domain" description="Phosphoribosylformylglycinamidine synthase linker" evidence="11">
    <location>
        <begin position="191"/>
        <end position="251"/>
    </location>
</feature>
<evidence type="ECO:0000256" key="2">
    <source>
        <dbReference type="ARBA" id="ARBA00022598"/>
    </source>
</evidence>
<feature type="binding site" evidence="8">
    <location>
        <position position="737"/>
    </location>
    <ligand>
        <name>ATP</name>
        <dbReference type="ChEBI" id="CHEBI:30616"/>
    </ligand>
</feature>
<evidence type="ECO:0000313" key="13">
    <source>
        <dbReference type="Proteomes" id="UP000319449"/>
    </source>
</evidence>
<dbReference type="PANTHER" id="PTHR43555:SF1">
    <property type="entry name" value="PHOSPHORIBOSYLFORMYLGLYCINAMIDINE SYNTHASE SUBUNIT PURL"/>
    <property type="match status" value="1"/>
</dbReference>
<protein>
    <recommendedName>
        <fullName evidence="8">Phosphoribosylformylglycinamidine synthase subunit PurL</fullName>
        <shortName evidence="8">FGAM synthase</shortName>
        <ecNumber evidence="8">6.3.5.3</ecNumber>
    </recommendedName>
    <alternativeName>
        <fullName evidence="8">Formylglycinamide ribonucleotide amidotransferase subunit II</fullName>
        <shortName evidence="8">FGAR amidotransferase II</shortName>
        <shortName evidence="8">FGAR-AT II</shortName>
    </alternativeName>
    <alternativeName>
        <fullName evidence="8">Glutamine amidotransferase PurL</fullName>
    </alternativeName>
    <alternativeName>
        <fullName evidence="8">Phosphoribosylformylglycinamidine synthase subunit II</fullName>
    </alternativeName>
</protein>
<evidence type="ECO:0000256" key="3">
    <source>
        <dbReference type="ARBA" id="ARBA00022723"/>
    </source>
</evidence>
<feature type="domain" description="PurM-like N-terminal" evidence="9">
    <location>
        <begin position="300"/>
        <end position="424"/>
    </location>
</feature>
<dbReference type="AlphaFoldDB" id="A0A562V7E8"/>
<proteinExistence type="inferred from homology"/>
<dbReference type="HAMAP" id="MF_00420">
    <property type="entry name" value="PurL_2"/>
    <property type="match status" value="1"/>
</dbReference>
<dbReference type="InterPro" id="IPR041609">
    <property type="entry name" value="PurL_linker"/>
</dbReference>
<organism evidence="12 13">
    <name type="scientific">Geobacter argillaceus</name>
    <dbReference type="NCBI Taxonomy" id="345631"/>
    <lineage>
        <taxon>Bacteria</taxon>
        <taxon>Pseudomonadati</taxon>
        <taxon>Thermodesulfobacteriota</taxon>
        <taxon>Desulfuromonadia</taxon>
        <taxon>Geobacterales</taxon>
        <taxon>Geobacteraceae</taxon>
        <taxon>Geobacter</taxon>
    </lineage>
</organism>
<dbReference type="EC" id="6.3.5.3" evidence="8"/>
<name>A0A562V7E8_9BACT</name>
<dbReference type="Gene3D" id="3.30.1330.10">
    <property type="entry name" value="PurM-like, N-terminal domain"/>
    <property type="match status" value="2"/>
</dbReference>
<gene>
    <name evidence="8" type="primary">purL</name>
    <name evidence="12" type="ORF">JN12_03708</name>
</gene>
<dbReference type="GO" id="GO:0005737">
    <property type="term" value="C:cytoplasm"/>
    <property type="evidence" value="ECO:0007669"/>
    <property type="project" value="UniProtKB-SubCell"/>
</dbReference>
<dbReference type="InterPro" id="IPR036676">
    <property type="entry name" value="PurM-like_C_sf"/>
</dbReference>
<dbReference type="InterPro" id="IPR010074">
    <property type="entry name" value="PRibForGlyAmidine_synth_PurL"/>
</dbReference>
<dbReference type="Pfam" id="PF18072">
    <property type="entry name" value="FGAR-AT_linker"/>
    <property type="match status" value="1"/>
</dbReference>
<dbReference type="InterPro" id="IPR010918">
    <property type="entry name" value="PurM-like_C_dom"/>
</dbReference>
<keyword evidence="7 8" id="KW-0460">Magnesium</keyword>
<feature type="binding site" evidence="8">
    <location>
        <position position="784"/>
    </location>
    <ligand>
        <name>substrate</name>
    </ligand>
</feature>
<comment type="function">
    <text evidence="8">Part of the phosphoribosylformylglycinamidine synthase complex involved in the purines biosynthetic pathway. Catalyzes the ATP-dependent conversion of formylglycinamide ribonucleotide (FGAR) and glutamine to yield formylglycinamidine ribonucleotide (FGAM) and glutamate. The FGAM synthase complex is composed of three subunits. PurQ produces an ammonia molecule by converting glutamine to glutamate. PurL transfers the ammonia molecule to FGAR to form FGAM in an ATP-dependent manner. PurS interacts with PurQ and PurL and is thought to assist in the transfer of the ammonia molecule from PurQ to PurL.</text>
</comment>
<feature type="active site" description="Proton acceptor" evidence="8">
    <location>
        <position position="320"/>
    </location>
</feature>
<dbReference type="CDD" id="cd02203">
    <property type="entry name" value="PurL_repeat1"/>
    <property type="match status" value="1"/>
</dbReference>
<comment type="caution">
    <text evidence="8">Lacks conserved residue(s) required for the propagation of feature annotation.</text>
</comment>
<dbReference type="Gene3D" id="3.30.1280.10">
    <property type="entry name" value="Phosphoribosylformylglycinamidine synthase subunit PurS"/>
    <property type="match status" value="2"/>
</dbReference>
<feature type="binding site" evidence="8">
    <location>
        <position position="342"/>
    </location>
    <ligand>
        <name>Mg(2+)</name>
        <dbReference type="ChEBI" id="CHEBI:18420"/>
        <label>2</label>
    </ligand>
</feature>
<comment type="caution">
    <text evidence="12">The sequence shown here is derived from an EMBL/GenBank/DDBJ whole genome shotgun (WGS) entry which is preliminary data.</text>
</comment>
<evidence type="ECO:0000313" key="12">
    <source>
        <dbReference type="EMBL" id="TWJ13783.1"/>
    </source>
</evidence>
<keyword evidence="2 8" id="KW-0436">Ligase</keyword>
<comment type="catalytic activity">
    <reaction evidence="8">
        <text>N(2)-formyl-N(1)-(5-phospho-beta-D-ribosyl)glycinamide + L-glutamine + ATP + H2O = 2-formamido-N(1)-(5-O-phospho-beta-D-ribosyl)acetamidine + L-glutamate + ADP + phosphate + H(+)</text>
        <dbReference type="Rhea" id="RHEA:17129"/>
        <dbReference type="ChEBI" id="CHEBI:15377"/>
        <dbReference type="ChEBI" id="CHEBI:15378"/>
        <dbReference type="ChEBI" id="CHEBI:29985"/>
        <dbReference type="ChEBI" id="CHEBI:30616"/>
        <dbReference type="ChEBI" id="CHEBI:43474"/>
        <dbReference type="ChEBI" id="CHEBI:58359"/>
        <dbReference type="ChEBI" id="CHEBI:147286"/>
        <dbReference type="ChEBI" id="CHEBI:147287"/>
        <dbReference type="ChEBI" id="CHEBI:456216"/>
        <dbReference type="EC" id="6.3.5.3"/>
    </reaction>
</comment>
<feature type="binding site" evidence="8">
    <location>
        <position position="316"/>
    </location>
    <ligand>
        <name>ATP</name>
        <dbReference type="ChEBI" id="CHEBI:30616"/>
    </ligand>
</feature>
<keyword evidence="3 8" id="KW-0479">Metal-binding</keyword>
<accession>A0A562V7E8</accession>
<comment type="subcellular location">
    <subcellularLocation>
        <location evidence="8">Cytoplasm</location>
    </subcellularLocation>
</comment>
<evidence type="ECO:0000256" key="7">
    <source>
        <dbReference type="ARBA" id="ARBA00022842"/>
    </source>
</evidence>
<evidence type="ECO:0000256" key="5">
    <source>
        <dbReference type="ARBA" id="ARBA00022755"/>
    </source>
</evidence>
<dbReference type="GO" id="GO:0000287">
    <property type="term" value="F:magnesium ion binding"/>
    <property type="evidence" value="ECO:0007669"/>
    <property type="project" value="UniProtKB-UniRule"/>
</dbReference>
<dbReference type="Pfam" id="PF00586">
    <property type="entry name" value="AIRS"/>
    <property type="match status" value="2"/>
</dbReference>
<keyword evidence="4 8" id="KW-0547">Nucleotide-binding</keyword>
<feature type="binding site" evidence="8">
    <location>
        <position position="504"/>
    </location>
    <ligand>
        <name>Mg(2+)</name>
        <dbReference type="ChEBI" id="CHEBI:18420"/>
        <label>2</label>
    </ligand>
</feature>
<dbReference type="SUPFAM" id="SSF56042">
    <property type="entry name" value="PurM C-terminal domain-like"/>
    <property type="match status" value="2"/>
</dbReference>
<dbReference type="GO" id="GO:0005524">
    <property type="term" value="F:ATP binding"/>
    <property type="evidence" value="ECO:0007669"/>
    <property type="project" value="UniProtKB-UniRule"/>
</dbReference>
<feature type="domain" description="PurM-like N-terminal" evidence="9">
    <location>
        <begin position="678"/>
        <end position="788"/>
    </location>
</feature>
<reference evidence="12 13" key="1">
    <citation type="submission" date="2019-07" db="EMBL/GenBank/DDBJ databases">
        <title>Genomic Encyclopedia of Archaeal and Bacterial Type Strains, Phase II (KMG-II): from individual species to whole genera.</title>
        <authorList>
            <person name="Goeker M."/>
        </authorList>
    </citation>
    <scope>NUCLEOTIDE SEQUENCE [LARGE SCALE GENOMIC DNA]</scope>
    <source>
        <strain evidence="12 13">ATCC BAA-1139</strain>
    </source>
</reference>
<evidence type="ECO:0000256" key="6">
    <source>
        <dbReference type="ARBA" id="ARBA00022840"/>
    </source>
</evidence>